<organism evidence="1 2">
    <name type="scientific">Sphingobacterium ginsenosidimutans</name>
    <dbReference type="NCBI Taxonomy" id="687845"/>
    <lineage>
        <taxon>Bacteria</taxon>
        <taxon>Pseudomonadati</taxon>
        <taxon>Bacteroidota</taxon>
        <taxon>Sphingobacteriia</taxon>
        <taxon>Sphingobacteriales</taxon>
        <taxon>Sphingobacteriaceae</taxon>
        <taxon>Sphingobacterium</taxon>
    </lineage>
</organism>
<gene>
    <name evidence="1" type="ORF">GCM10022218_14870</name>
</gene>
<dbReference type="Proteomes" id="UP001500167">
    <property type="component" value="Unassembled WGS sequence"/>
</dbReference>
<protein>
    <submittedName>
        <fullName evidence="1">Uncharacterized protein</fullName>
    </submittedName>
</protein>
<name>A0ABP7ZXF8_9SPHI</name>
<proteinExistence type="predicted"/>
<comment type="caution">
    <text evidence="1">The sequence shown here is derived from an EMBL/GenBank/DDBJ whole genome shotgun (WGS) entry which is preliminary data.</text>
</comment>
<sequence>MVIVKEEMKKENYVLQRLAPAQWEDYKKVRLEALHTDPGVFGSNYQREGAYSQRD</sequence>
<evidence type="ECO:0000313" key="2">
    <source>
        <dbReference type="Proteomes" id="UP001500167"/>
    </source>
</evidence>
<accession>A0ABP7ZXF8</accession>
<keyword evidence="2" id="KW-1185">Reference proteome</keyword>
<reference evidence="2" key="1">
    <citation type="journal article" date="2019" name="Int. J. Syst. Evol. Microbiol.">
        <title>The Global Catalogue of Microorganisms (GCM) 10K type strain sequencing project: providing services to taxonomists for standard genome sequencing and annotation.</title>
        <authorList>
            <consortium name="The Broad Institute Genomics Platform"/>
            <consortium name="The Broad Institute Genome Sequencing Center for Infectious Disease"/>
            <person name="Wu L."/>
            <person name="Ma J."/>
        </authorList>
    </citation>
    <scope>NUCLEOTIDE SEQUENCE [LARGE SCALE GENOMIC DNA]</scope>
    <source>
        <strain evidence="2">JCM 16722</strain>
    </source>
</reference>
<dbReference type="EMBL" id="BAAAZK010000002">
    <property type="protein sequence ID" value="GAA4172770.1"/>
    <property type="molecule type" value="Genomic_DNA"/>
</dbReference>
<evidence type="ECO:0000313" key="1">
    <source>
        <dbReference type="EMBL" id="GAA4172770.1"/>
    </source>
</evidence>